<sequence>MDITIHTDSKYAYGCMTEWCYKWQNNNFTNSLGGEVANRDLIETALDLEKDILDHGNVTWEWIPRSENTMADEAVNDEMDERGQWG</sequence>
<evidence type="ECO:0000313" key="3">
    <source>
        <dbReference type="Proteomes" id="UP000664534"/>
    </source>
</evidence>
<comment type="caution">
    <text evidence="2">The sequence shown here is derived from an EMBL/GenBank/DDBJ whole genome shotgun (WGS) entry which is preliminary data.</text>
</comment>
<dbReference type="EMBL" id="CAJPDT010000207">
    <property type="protein sequence ID" value="CAF9942652.1"/>
    <property type="molecule type" value="Genomic_DNA"/>
</dbReference>
<keyword evidence="3" id="KW-1185">Reference proteome</keyword>
<dbReference type="InterPro" id="IPR002156">
    <property type="entry name" value="RNaseH_domain"/>
</dbReference>
<dbReference type="Pfam" id="PF00075">
    <property type="entry name" value="RNase_H"/>
    <property type="match status" value="1"/>
</dbReference>
<dbReference type="GO" id="GO:0003676">
    <property type="term" value="F:nucleic acid binding"/>
    <property type="evidence" value="ECO:0007669"/>
    <property type="project" value="InterPro"/>
</dbReference>
<feature type="domain" description="RNase H type-1" evidence="1">
    <location>
        <begin position="1"/>
        <end position="86"/>
    </location>
</feature>
<proteinExistence type="predicted"/>
<dbReference type="InterPro" id="IPR036397">
    <property type="entry name" value="RNaseH_sf"/>
</dbReference>
<dbReference type="InterPro" id="IPR012337">
    <property type="entry name" value="RNaseH-like_sf"/>
</dbReference>
<dbReference type="AlphaFoldDB" id="A0A8H3J8B4"/>
<dbReference type="Proteomes" id="UP000664534">
    <property type="component" value="Unassembled WGS sequence"/>
</dbReference>
<dbReference type="PROSITE" id="PS50879">
    <property type="entry name" value="RNASE_H_1"/>
    <property type="match status" value="1"/>
</dbReference>
<accession>A0A8H3J8B4</accession>
<dbReference type="GO" id="GO:0004523">
    <property type="term" value="F:RNA-DNA hybrid ribonuclease activity"/>
    <property type="evidence" value="ECO:0007669"/>
    <property type="project" value="InterPro"/>
</dbReference>
<dbReference type="OrthoDB" id="245563at2759"/>
<reference evidence="2" key="1">
    <citation type="submission" date="2021-03" db="EMBL/GenBank/DDBJ databases">
        <authorList>
            <person name="Tagirdzhanova G."/>
        </authorList>
    </citation>
    <scope>NUCLEOTIDE SEQUENCE</scope>
</reference>
<name>A0A8H3J8B4_9LECA</name>
<protein>
    <recommendedName>
        <fullName evidence="1">RNase H type-1 domain-containing protein</fullName>
    </recommendedName>
</protein>
<organism evidence="2 3">
    <name type="scientific">Imshaugia aleurites</name>
    <dbReference type="NCBI Taxonomy" id="172621"/>
    <lineage>
        <taxon>Eukaryota</taxon>
        <taxon>Fungi</taxon>
        <taxon>Dikarya</taxon>
        <taxon>Ascomycota</taxon>
        <taxon>Pezizomycotina</taxon>
        <taxon>Lecanoromycetes</taxon>
        <taxon>OSLEUM clade</taxon>
        <taxon>Lecanoromycetidae</taxon>
        <taxon>Lecanorales</taxon>
        <taxon>Lecanorineae</taxon>
        <taxon>Parmeliaceae</taxon>
        <taxon>Imshaugia</taxon>
    </lineage>
</organism>
<dbReference type="SUPFAM" id="SSF53098">
    <property type="entry name" value="Ribonuclease H-like"/>
    <property type="match status" value="1"/>
</dbReference>
<evidence type="ECO:0000313" key="2">
    <source>
        <dbReference type="EMBL" id="CAF9942652.1"/>
    </source>
</evidence>
<dbReference type="Gene3D" id="3.30.420.10">
    <property type="entry name" value="Ribonuclease H-like superfamily/Ribonuclease H"/>
    <property type="match status" value="1"/>
</dbReference>
<gene>
    <name evidence="2" type="ORF">IMSHALPRED_004345</name>
</gene>
<evidence type="ECO:0000259" key="1">
    <source>
        <dbReference type="PROSITE" id="PS50879"/>
    </source>
</evidence>